<feature type="signal peptide" evidence="1">
    <location>
        <begin position="1"/>
        <end position="27"/>
    </location>
</feature>
<reference evidence="2 3" key="1">
    <citation type="submission" date="2018-02" db="EMBL/GenBank/DDBJ databases">
        <title>Genome sequencing of Solimonas sp. HR-BB.</title>
        <authorList>
            <person name="Lee Y."/>
            <person name="Jeon C.O."/>
        </authorList>
    </citation>
    <scope>NUCLEOTIDE SEQUENCE [LARGE SCALE GENOMIC DNA]</scope>
    <source>
        <strain evidence="2 3">HR-BB</strain>
    </source>
</reference>
<evidence type="ECO:0008006" key="4">
    <source>
        <dbReference type="Google" id="ProtNLM"/>
    </source>
</evidence>
<evidence type="ECO:0000313" key="2">
    <source>
        <dbReference type="EMBL" id="PPE75119.1"/>
    </source>
</evidence>
<keyword evidence="1" id="KW-0732">Signal</keyword>
<keyword evidence="3" id="KW-1185">Reference proteome</keyword>
<evidence type="ECO:0000256" key="1">
    <source>
        <dbReference type="SAM" id="SignalP"/>
    </source>
</evidence>
<dbReference type="Pfam" id="PF12094">
    <property type="entry name" value="DUF3570"/>
    <property type="match status" value="1"/>
</dbReference>
<gene>
    <name evidence="2" type="ORF">C3942_05435</name>
</gene>
<dbReference type="InterPro" id="IPR021953">
    <property type="entry name" value="DUF3570"/>
</dbReference>
<dbReference type="Proteomes" id="UP000238220">
    <property type="component" value="Unassembled WGS sequence"/>
</dbReference>
<organism evidence="2 3">
    <name type="scientific">Solimonas fluminis</name>
    <dbReference type="NCBI Taxonomy" id="2086571"/>
    <lineage>
        <taxon>Bacteria</taxon>
        <taxon>Pseudomonadati</taxon>
        <taxon>Pseudomonadota</taxon>
        <taxon>Gammaproteobacteria</taxon>
        <taxon>Nevskiales</taxon>
        <taxon>Nevskiaceae</taxon>
        <taxon>Solimonas</taxon>
    </lineage>
</organism>
<accession>A0A2S5TJF5</accession>
<dbReference type="RefSeq" id="WP_104229345.1">
    <property type="nucleotide sequence ID" value="NZ_PSNW01000002.1"/>
</dbReference>
<sequence length="391" mass="42919">MTTKTKTSKALAALTQAALALPGAAMAAEIQSDYLFSYYKEGDISGGNKGSGSSDRFEIYSHMFRVVAPQDGDRAIGLNLTYETMSGASPWYIAPDANGKPQVAMSGASIREERVDVQGTYSLPIAPFQTAFSLGYSTEDDYEAINAGVELELEDDNTGITWTGGLGYSDDSLKPTQGAKPTSITKDDKRSITVYGGAAFVLNANTVVQGSLSYQNHDGFLSDPYKLAYIEGQSPVADSRPDKRQSWAATGKLRHFLPQYNGALHLDYRYFHDDWEIDAHTVEIAFAKALPENLRLTPSLRWYSQSQADFYAPYYNAPRSDGYASSDYRLSPYGALSARVDLTKAVGPWAIGGGAEYYKASKDFALKSVDVENPALIDYWSVQFRATYRFE</sequence>
<comment type="caution">
    <text evidence="2">The sequence shown here is derived from an EMBL/GenBank/DDBJ whole genome shotgun (WGS) entry which is preliminary data.</text>
</comment>
<name>A0A2S5TJF5_9GAMM</name>
<dbReference type="SUPFAM" id="SSF56935">
    <property type="entry name" value="Porins"/>
    <property type="match status" value="1"/>
</dbReference>
<feature type="chain" id="PRO_5015726943" description="DUF3570 domain-containing protein" evidence="1">
    <location>
        <begin position="28"/>
        <end position="391"/>
    </location>
</feature>
<dbReference type="EMBL" id="PSNW01000002">
    <property type="protein sequence ID" value="PPE75119.1"/>
    <property type="molecule type" value="Genomic_DNA"/>
</dbReference>
<dbReference type="AlphaFoldDB" id="A0A2S5TJF5"/>
<proteinExistence type="predicted"/>
<evidence type="ECO:0000313" key="3">
    <source>
        <dbReference type="Proteomes" id="UP000238220"/>
    </source>
</evidence>
<protein>
    <recommendedName>
        <fullName evidence="4">DUF3570 domain-containing protein</fullName>
    </recommendedName>
</protein>
<dbReference type="OrthoDB" id="5450709at2"/>